<dbReference type="PRINTS" id="PR01210">
    <property type="entry name" value="GGTRANSPTASE"/>
</dbReference>
<keyword evidence="1" id="KW-0012">Acyltransferase</keyword>
<dbReference type="SUPFAM" id="SSF56235">
    <property type="entry name" value="N-terminal nucleophile aminohydrolases (Ntn hydrolases)"/>
    <property type="match status" value="1"/>
</dbReference>
<comment type="caution">
    <text evidence="1">The sequence shown here is derived from an EMBL/GenBank/DDBJ whole genome shotgun (WGS) entry which is preliminary data.</text>
</comment>
<dbReference type="InterPro" id="IPR052896">
    <property type="entry name" value="GGT-like_enzyme"/>
</dbReference>
<dbReference type="EC" id="2.3.2.2" evidence="1"/>
<dbReference type="AlphaFoldDB" id="A0A7W6RB80"/>
<dbReference type="InterPro" id="IPR043137">
    <property type="entry name" value="GGT_ssub_C"/>
</dbReference>
<dbReference type="RefSeq" id="WP_184042894.1">
    <property type="nucleotide sequence ID" value="NZ_JACIGK010000005.1"/>
</dbReference>
<dbReference type="EMBL" id="JACIGK010000005">
    <property type="protein sequence ID" value="MBB4265267.1"/>
    <property type="molecule type" value="Genomic_DNA"/>
</dbReference>
<dbReference type="Proteomes" id="UP000554286">
    <property type="component" value="Unassembled WGS sequence"/>
</dbReference>
<sequence>MPTTVQAERAMIVAPTSLAARAGLEVLREGGNAIEAVVAAAAVSAVVCPHLCGLAGDGLWLLARPGRPPLAIDATGVTGRAVTADDDRRQGLTRPPRHGGRAVATVPGAVAGWQTALEVGARHWEGRLPLARLLEDAIHRAEAGHPMPDGLARAVTRSAGDLAVTPLASLLLDDGAPPAPGYPLSNPALGQTLRALAAAGLDDFYRGGVGRAISADLKALGSPLVSDDLAAHRSVRRRPLTLKTPSATIHDGPPPTQGLIAQMVLGMAERLHPTGADGLDHAHGLIQAMRAAAAVRDRHLSDPRYMAVHPTTYLSDTMLDQSAAALDRQRARPGPRMAHGGGHGAWIGCIDAAGRTAGLAQTLHEPFGAGVLLPETGLLWTNQARAFQLDPTLPNVLLPGRKPPHGLTAPVARLRDGRMMVFGGTGGAALPMLQALLFTRHVLFGQDLAAALAAPRWRPGPETDLQVLIEDRLDPALAADLERLGHRLTRRPALDDIMGHLGAVTRHPEGSVAGAVDPRGDGAVMGL</sequence>
<dbReference type="InterPro" id="IPR043138">
    <property type="entry name" value="GGT_lsub"/>
</dbReference>
<dbReference type="Gene3D" id="3.60.20.40">
    <property type="match status" value="1"/>
</dbReference>
<dbReference type="EC" id="3.4.19.13" evidence="1"/>
<reference evidence="1 2" key="1">
    <citation type="submission" date="2020-08" db="EMBL/GenBank/DDBJ databases">
        <title>Genome sequencing of Purple Non-Sulfur Bacteria from various extreme environments.</title>
        <authorList>
            <person name="Mayer M."/>
        </authorList>
    </citation>
    <scope>NUCLEOTIDE SEQUENCE [LARGE SCALE GENOMIC DNA]</scope>
    <source>
        <strain evidence="1 2">JA131</strain>
    </source>
</reference>
<dbReference type="Gene3D" id="1.10.246.130">
    <property type="match status" value="1"/>
</dbReference>
<keyword evidence="1" id="KW-0378">Hydrolase</keyword>
<keyword evidence="2" id="KW-1185">Reference proteome</keyword>
<dbReference type="PANTHER" id="PTHR43881">
    <property type="entry name" value="GAMMA-GLUTAMYLTRANSPEPTIDASE (AFU_ORTHOLOGUE AFUA_4G13580)"/>
    <property type="match status" value="1"/>
</dbReference>
<keyword evidence="1" id="KW-0808">Transferase</keyword>
<gene>
    <name evidence="1" type="ORF">GGD89_000885</name>
</gene>
<evidence type="ECO:0000313" key="2">
    <source>
        <dbReference type="Proteomes" id="UP000554286"/>
    </source>
</evidence>
<dbReference type="GO" id="GO:0036374">
    <property type="term" value="F:glutathione hydrolase activity"/>
    <property type="evidence" value="ECO:0007669"/>
    <property type="project" value="UniProtKB-EC"/>
</dbReference>
<dbReference type="PANTHER" id="PTHR43881:SF5">
    <property type="entry name" value="GAMMA-GLUTAMYLTRANSPEPTIDASE"/>
    <property type="match status" value="1"/>
</dbReference>
<proteinExistence type="predicted"/>
<protein>
    <submittedName>
        <fullName evidence="1">Gamma-glutamyltranspeptidase/glutathione hydrolase</fullName>
        <ecNumber evidence="1">2.3.2.2</ecNumber>
        <ecNumber evidence="1">3.4.19.13</ecNumber>
    </submittedName>
</protein>
<evidence type="ECO:0000313" key="1">
    <source>
        <dbReference type="EMBL" id="MBB4265267.1"/>
    </source>
</evidence>
<dbReference type="InterPro" id="IPR029055">
    <property type="entry name" value="Ntn_hydrolases_N"/>
</dbReference>
<accession>A0A7W6RB80</accession>
<name>A0A7W6RB80_9PROT</name>
<dbReference type="Pfam" id="PF01019">
    <property type="entry name" value="G_glu_transpept"/>
    <property type="match status" value="1"/>
</dbReference>
<organism evidence="1 2">
    <name type="scientific">Roseospira visakhapatnamensis</name>
    <dbReference type="NCBI Taxonomy" id="390880"/>
    <lineage>
        <taxon>Bacteria</taxon>
        <taxon>Pseudomonadati</taxon>
        <taxon>Pseudomonadota</taxon>
        <taxon>Alphaproteobacteria</taxon>
        <taxon>Rhodospirillales</taxon>
        <taxon>Rhodospirillaceae</taxon>
        <taxon>Roseospira</taxon>
    </lineage>
</organism>
<dbReference type="GO" id="GO:0103068">
    <property type="term" value="F:leukotriene C4 gamma-glutamyl transferase activity"/>
    <property type="evidence" value="ECO:0007669"/>
    <property type="project" value="UniProtKB-EC"/>
</dbReference>